<sequence length="231" mass="26117">MVVSTNSPNPSRTKATGSSNAQNARQTRPRRVFTPISMTYTALFPHYYPNTKCDYHAGVVGHPRERCWALKHKVQDLIEGGWLNFKETGPSVNMNPLPPHGGPSVNTLSHEPIRQETLEQRMPQIAVIEQTKTSFLKLLTIYYDLLQTPLTISIPTQPTYRNNHAVPWRYDPVTVAASKMPREKSLVKEITNIVEVEVSLGVVAVIPRRSYEGGRLTPLEQRIRRLGTPRL</sequence>
<evidence type="ECO:0000256" key="1">
    <source>
        <dbReference type="SAM" id="MobiDB-lite"/>
    </source>
</evidence>
<dbReference type="AlphaFoldDB" id="A0A371F648"/>
<dbReference type="EMBL" id="QJKJ01010415">
    <property type="protein sequence ID" value="RDX73782.1"/>
    <property type="molecule type" value="Genomic_DNA"/>
</dbReference>
<dbReference type="OrthoDB" id="1436520at2759"/>
<feature type="region of interest" description="Disordered" evidence="1">
    <location>
        <begin position="1"/>
        <end position="30"/>
    </location>
</feature>
<organism evidence="2 3">
    <name type="scientific">Mucuna pruriens</name>
    <name type="common">Velvet bean</name>
    <name type="synonym">Dolichos pruriens</name>
    <dbReference type="NCBI Taxonomy" id="157652"/>
    <lineage>
        <taxon>Eukaryota</taxon>
        <taxon>Viridiplantae</taxon>
        <taxon>Streptophyta</taxon>
        <taxon>Embryophyta</taxon>
        <taxon>Tracheophyta</taxon>
        <taxon>Spermatophyta</taxon>
        <taxon>Magnoliopsida</taxon>
        <taxon>eudicotyledons</taxon>
        <taxon>Gunneridae</taxon>
        <taxon>Pentapetalae</taxon>
        <taxon>rosids</taxon>
        <taxon>fabids</taxon>
        <taxon>Fabales</taxon>
        <taxon>Fabaceae</taxon>
        <taxon>Papilionoideae</taxon>
        <taxon>50 kb inversion clade</taxon>
        <taxon>NPAAA clade</taxon>
        <taxon>indigoferoid/millettioid clade</taxon>
        <taxon>Phaseoleae</taxon>
        <taxon>Mucuna</taxon>
    </lineage>
</organism>
<protein>
    <submittedName>
        <fullName evidence="2">Uncharacterized protein</fullName>
    </submittedName>
</protein>
<feature type="compositionally biased region" description="Polar residues" evidence="1">
    <location>
        <begin position="1"/>
        <end position="26"/>
    </location>
</feature>
<evidence type="ECO:0000313" key="2">
    <source>
        <dbReference type="EMBL" id="RDX73782.1"/>
    </source>
</evidence>
<comment type="caution">
    <text evidence="2">The sequence shown here is derived from an EMBL/GenBank/DDBJ whole genome shotgun (WGS) entry which is preliminary data.</text>
</comment>
<reference evidence="2" key="1">
    <citation type="submission" date="2018-05" db="EMBL/GenBank/DDBJ databases">
        <title>Draft genome of Mucuna pruriens seed.</title>
        <authorList>
            <person name="Nnadi N.E."/>
            <person name="Vos R."/>
            <person name="Hasami M.H."/>
            <person name="Devisetty U.K."/>
            <person name="Aguiy J.C."/>
        </authorList>
    </citation>
    <scope>NUCLEOTIDE SEQUENCE [LARGE SCALE GENOMIC DNA]</scope>
    <source>
        <strain evidence="2">JCA_2017</strain>
    </source>
</reference>
<accession>A0A371F648</accession>
<proteinExistence type="predicted"/>
<gene>
    <name evidence="2" type="ORF">CR513_46552</name>
</gene>
<dbReference type="Proteomes" id="UP000257109">
    <property type="component" value="Unassembled WGS sequence"/>
</dbReference>
<feature type="non-terminal residue" evidence="2">
    <location>
        <position position="1"/>
    </location>
</feature>
<keyword evidence="3" id="KW-1185">Reference proteome</keyword>
<evidence type="ECO:0000313" key="3">
    <source>
        <dbReference type="Proteomes" id="UP000257109"/>
    </source>
</evidence>
<name>A0A371F648_MUCPR</name>
<dbReference type="PANTHER" id="PTHR32108:SF9">
    <property type="entry name" value="REVERSE TRANSCRIPTASE RNASE H-LIKE DOMAIN-CONTAINING PROTEIN"/>
    <property type="match status" value="1"/>
</dbReference>
<dbReference type="PANTHER" id="PTHR32108">
    <property type="entry name" value="DNA-DIRECTED RNA POLYMERASE SUBUNIT ALPHA"/>
    <property type="match status" value="1"/>
</dbReference>